<dbReference type="InterPro" id="IPR051916">
    <property type="entry name" value="GPI-anchor_lipid_remodeler"/>
</dbReference>
<dbReference type="InterPro" id="IPR005135">
    <property type="entry name" value="Endo/exonuclease/phosphatase"/>
</dbReference>
<feature type="domain" description="Endonuclease/exonuclease/phosphatase" evidence="2">
    <location>
        <begin position="57"/>
        <end position="253"/>
    </location>
</feature>
<dbReference type="PANTHER" id="PTHR14859">
    <property type="entry name" value="CALCOFLUOR WHITE HYPERSENSITIVE PROTEIN PRECURSOR"/>
    <property type="match status" value="1"/>
</dbReference>
<dbReference type="EMBL" id="CP147251">
    <property type="protein sequence ID" value="WYJ76017.1"/>
    <property type="molecule type" value="Genomic_DNA"/>
</dbReference>
<accession>A0ABZ2SKK2</accession>
<keyword evidence="1" id="KW-0472">Membrane</keyword>
<feature type="transmembrane region" description="Helical" evidence="1">
    <location>
        <begin position="7"/>
        <end position="28"/>
    </location>
</feature>
<reference evidence="3 4" key="2">
    <citation type="submission" date="2024-03" db="EMBL/GenBank/DDBJ databases">
        <title>The Genome Sequence of Enterococcus sp. DIV2402.</title>
        <authorList>
            <consortium name="The Broad Institute Genomics Platform"/>
            <consortium name="The Broad Institute Microbial Omics Core"/>
            <consortium name="The Broad Institute Genomic Center for Infectious Diseases"/>
            <person name="Earl A."/>
            <person name="Manson A."/>
            <person name="Gilmore M."/>
            <person name="Schwartman J."/>
            <person name="Shea T."/>
            <person name="Abouelleil A."/>
            <person name="Cao P."/>
            <person name="Chapman S."/>
            <person name="Cusick C."/>
            <person name="Young S."/>
            <person name="Neafsey D."/>
            <person name="Nusbaum C."/>
            <person name="Birren B."/>
        </authorList>
    </citation>
    <scope>NUCLEOTIDE SEQUENCE [LARGE SCALE GENOMIC DNA]</scope>
    <source>
        <strain evidence="3 4">DIV2402</strain>
    </source>
</reference>
<dbReference type="PANTHER" id="PTHR14859:SF1">
    <property type="entry name" value="PGAP2-INTERACTING PROTEIN"/>
    <property type="match status" value="1"/>
</dbReference>
<gene>
    <name evidence="3" type="ORF">DOK78_000634</name>
</gene>
<keyword evidence="4" id="KW-1185">Reference proteome</keyword>
<evidence type="ECO:0000313" key="4">
    <source>
        <dbReference type="Proteomes" id="UP000664701"/>
    </source>
</evidence>
<evidence type="ECO:0000313" key="3">
    <source>
        <dbReference type="EMBL" id="WYJ76017.1"/>
    </source>
</evidence>
<reference evidence="3 4" key="1">
    <citation type="submission" date="2021-03" db="EMBL/GenBank/DDBJ databases">
        <authorList>
            <person name="Gilmore M.S."/>
            <person name="Schwartzman J."/>
            <person name="Van Tyne D."/>
            <person name="Martin M."/>
            <person name="Earl A.M."/>
            <person name="Manson A.L."/>
            <person name="Straub T."/>
            <person name="Salamzade R."/>
            <person name="Saavedra J."/>
            <person name="Lebreton F."/>
            <person name="Prichula J."/>
            <person name="Schaufler K."/>
            <person name="Gaca A."/>
            <person name="Sgardioli B."/>
            <person name="Wagenaar J."/>
            <person name="Strong T."/>
        </authorList>
    </citation>
    <scope>NUCLEOTIDE SEQUENCE [LARGE SCALE GENOMIC DNA]</scope>
    <source>
        <strain evidence="3 4">DIV2402</strain>
    </source>
</reference>
<dbReference type="Gene3D" id="3.60.10.10">
    <property type="entry name" value="Endonuclease/exonuclease/phosphatase"/>
    <property type="match status" value="1"/>
</dbReference>
<keyword evidence="1" id="KW-1133">Transmembrane helix</keyword>
<sequence>MKKLLKYSTIPLLCLLLVIVSLISYLAINEYRPPAIEPLIPIVGKETIDEKQSLSIATYNIGYGGLSATEDFFMDGGTNVQPHNKKFVQTNLAAIAQTLQQANADIHLLQEVDRQSKRSYYIDEENYFQEKLNTASVFAYNFLVDFVPIPVPPIGRVASGLATFTDYQMTQANRISLPVPFKWPIRLSNLKRALLETRFPIAGSDKELVIFNLHSEAYDSGEGRMAQSKKLAQLLAKEYAKGNYVIAGGDFNQTFEGSHQFPTVSKDIWQAGTFAKKDLPEHFSFAYDDTYPTVRVLNNAYTGDYETSQVYVIDGFIVSDNVNVEEIKTQNTDFKATDHHLVKLTITFSFII</sequence>
<keyword evidence="1" id="KW-0812">Transmembrane</keyword>
<dbReference type="Pfam" id="PF03372">
    <property type="entry name" value="Exo_endo_phos"/>
    <property type="match status" value="1"/>
</dbReference>
<dbReference type="RefSeq" id="WP_207942273.1">
    <property type="nucleotide sequence ID" value="NZ_CP147251.1"/>
</dbReference>
<proteinExistence type="predicted"/>
<dbReference type="SUPFAM" id="SSF56219">
    <property type="entry name" value="DNase I-like"/>
    <property type="match status" value="1"/>
</dbReference>
<protein>
    <recommendedName>
        <fullName evidence="2">Endonuclease/exonuclease/phosphatase domain-containing protein</fullName>
    </recommendedName>
</protein>
<evidence type="ECO:0000259" key="2">
    <source>
        <dbReference type="Pfam" id="PF03372"/>
    </source>
</evidence>
<dbReference type="Proteomes" id="UP000664701">
    <property type="component" value="Chromosome"/>
</dbReference>
<organism evidence="3 4">
    <name type="scientific">Candidatus Enterococcus lowellii</name>
    <dbReference type="NCBI Taxonomy" id="2230877"/>
    <lineage>
        <taxon>Bacteria</taxon>
        <taxon>Bacillati</taxon>
        <taxon>Bacillota</taxon>
        <taxon>Bacilli</taxon>
        <taxon>Lactobacillales</taxon>
        <taxon>Enterococcaceae</taxon>
        <taxon>Enterococcus</taxon>
    </lineage>
</organism>
<name>A0ABZ2SKK2_9ENTE</name>
<dbReference type="InterPro" id="IPR036691">
    <property type="entry name" value="Endo/exonu/phosph_ase_sf"/>
</dbReference>
<evidence type="ECO:0000256" key="1">
    <source>
        <dbReference type="SAM" id="Phobius"/>
    </source>
</evidence>